<keyword evidence="3" id="KW-1185">Reference proteome</keyword>
<evidence type="ECO:0000313" key="3">
    <source>
        <dbReference type="Proteomes" id="UP000184600"/>
    </source>
</evidence>
<dbReference type="PANTHER" id="PTHR30383">
    <property type="entry name" value="THIOESTERASE 1/PROTEASE 1/LYSOPHOSPHOLIPASE L1"/>
    <property type="match status" value="1"/>
</dbReference>
<dbReference type="EMBL" id="FRFG01000037">
    <property type="protein sequence ID" value="SHO57383.1"/>
    <property type="molecule type" value="Genomic_DNA"/>
</dbReference>
<dbReference type="InterPro" id="IPR013830">
    <property type="entry name" value="SGNH_hydro"/>
</dbReference>
<gene>
    <name evidence="2" type="ORF">VQ7734_03152</name>
</gene>
<dbReference type="OrthoDB" id="164654at2"/>
<evidence type="ECO:0000259" key="1">
    <source>
        <dbReference type="Pfam" id="PF13472"/>
    </source>
</evidence>
<dbReference type="AlphaFoldDB" id="A0A1M7YXW1"/>
<dbReference type="RefSeq" id="WP_073584243.1">
    <property type="nucleotide sequence ID" value="NZ_AP024898.1"/>
</dbReference>
<dbReference type="STRING" id="1117707.VQ7734_03152"/>
<dbReference type="SUPFAM" id="SSF52266">
    <property type="entry name" value="SGNH hydrolase"/>
    <property type="match status" value="1"/>
</dbReference>
<dbReference type="Proteomes" id="UP000184600">
    <property type="component" value="Unassembled WGS sequence"/>
</dbReference>
<dbReference type="Gene3D" id="3.40.50.1110">
    <property type="entry name" value="SGNH hydrolase"/>
    <property type="match status" value="1"/>
</dbReference>
<keyword evidence="2" id="KW-0378">Hydrolase</keyword>
<dbReference type="InterPro" id="IPR036514">
    <property type="entry name" value="SGNH_hydro_sf"/>
</dbReference>
<sequence>MKTVLCYGDSNVWGFIPGGGRHAWEIRWPGCLDQLLGEEYRIIEEGLNGRNTGIDDPLFEGRNGKAYLPVVLESHYAADYVVLMLGTNDLKTRFNRTVEDIAHSTGQLIQLIQSYYPQSSEIILISPPPVQQSQDAEMNESYVGAPDKCEALSASYQYLSEQYGCSFIDAGKYCSTSIKDGIHLDADNHRALAQAVFSQVMLCES</sequence>
<dbReference type="InterPro" id="IPR051532">
    <property type="entry name" value="Ester_Hydrolysis_Enzymes"/>
</dbReference>
<protein>
    <submittedName>
        <fullName evidence="2">GDSL-like Lipase/Acylhydrolase</fullName>
    </submittedName>
</protein>
<feature type="domain" description="SGNH hydrolase-type esterase" evidence="1">
    <location>
        <begin position="6"/>
        <end position="190"/>
    </location>
</feature>
<evidence type="ECO:0000313" key="2">
    <source>
        <dbReference type="EMBL" id="SHO57383.1"/>
    </source>
</evidence>
<dbReference type="CDD" id="cd01839">
    <property type="entry name" value="SGNH_arylesterase_like"/>
    <property type="match status" value="1"/>
</dbReference>
<dbReference type="GO" id="GO:0016788">
    <property type="term" value="F:hydrolase activity, acting on ester bonds"/>
    <property type="evidence" value="ECO:0007669"/>
    <property type="project" value="UniProtKB-ARBA"/>
</dbReference>
<reference evidence="3" key="1">
    <citation type="submission" date="2016-12" db="EMBL/GenBank/DDBJ databases">
        <authorList>
            <person name="Rodrigo-Torres L."/>
            <person name="Arahal R.D."/>
            <person name="Lucena T."/>
        </authorList>
    </citation>
    <scope>NUCLEOTIDE SEQUENCE [LARGE SCALE GENOMIC DNA]</scope>
</reference>
<organism evidence="2 3">
    <name type="scientific">Vibrio quintilis</name>
    <dbReference type="NCBI Taxonomy" id="1117707"/>
    <lineage>
        <taxon>Bacteria</taxon>
        <taxon>Pseudomonadati</taxon>
        <taxon>Pseudomonadota</taxon>
        <taxon>Gammaproteobacteria</taxon>
        <taxon>Vibrionales</taxon>
        <taxon>Vibrionaceae</taxon>
        <taxon>Vibrio</taxon>
    </lineage>
</organism>
<proteinExistence type="predicted"/>
<dbReference type="Pfam" id="PF13472">
    <property type="entry name" value="Lipase_GDSL_2"/>
    <property type="match status" value="1"/>
</dbReference>
<accession>A0A1M7YXW1</accession>
<dbReference type="PANTHER" id="PTHR30383:SF29">
    <property type="entry name" value="SGNH HYDROLASE-TYPE ESTERASE DOMAIN-CONTAINING PROTEIN"/>
    <property type="match status" value="1"/>
</dbReference>
<name>A0A1M7YXW1_9VIBR</name>